<dbReference type="InterPro" id="IPR004360">
    <property type="entry name" value="Glyas_Fos-R_dOase_dom"/>
</dbReference>
<dbReference type="Proteomes" id="UP000014174">
    <property type="component" value="Unassembled WGS sequence"/>
</dbReference>
<name>R9GNI3_9SPHI</name>
<dbReference type="Pfam" id="PF00903">
    <property type="entry name" value="Glyoxalase"/>
    <property type="match status" value="1"/>
</dbReference>
<dbReference type="InterPro" id="IPR029068">
    <property type="entry name" value="Glyas_Bleomycin-R_OHBP_Dase"/>
</dbReference>
<dbReference type="OrthoDB" id="9804907at2"/>
<keyword evidence="2" id="KW-0560">Oxidoreductase</keyword>
<keyword evidence="3" id="KW-1185">Reference proteome</keyword>
<dbReference type="GO" id="GO:0051213">
    <property type="term" value="F:dioxygenase activity"/>
    <property type="evidence" value="ECO:0007669"/>
    <property type="project" value="UniProtKB-KW"/>
</dbReference>
<protein>
    <submittedName>
        <fullName evidence="2">Glyoxalase/bleomycin resistance protein/dioxygenase</fullName>
    </submittedName>
</protein>
<sequence length="126" mass="14159">MFKKSKIFSSFSIDDLQAAKKFYSEVLELKVVENEMGFLELDLVGGYKILAYHKPNHTPATFTVLNFPVDQIDTAVKELSQRGVTFERYNEPDLKTDDKGIARGDGPNIAWFKDPAGNILSILEAT</sequence>
<dbReference type="eggNOG" id="COG0346">
    <property type="taxonomic scope" value="Bacteria"/>
</dbReference>
<dbReference type="RefSeq" id="WP_016196714.1">
    <property type="nucleotide sequence ID" value="NZ_AQPN01000116.1"/>
</dbReference>
<feature type="domain" description="VOC" evidence="1">
    <location>
        <begin position="4"/>
        <end position="125"/>
    </location>
</feature>
<evidence type="ECO:0000313" key="2">
    <source>
        <dbReference type="EMBL" id="EOR93407.1"/>
    </source>
</evidence>
<dbReference type="STRING" id="1150600.ADIARSV_3486"/>
<accession>R9GNI3</accession>
<dbReference type="InterPro" id="IPR037523">
    <property type="entry name" value="VOC_core"/>
</dbReference>
<evidence type="ECO:0000313" key="3">
    <source>
        <dbReference type="Proteomes" id="UP000014174"/>
    </source>
</evidence>
<organism evidence="2 3">
    <name type="scientific">Arcticibacter svalbardensis MN12-7</name>
    <dbReference type="NCBI Taxonomy" id="1150600"/>
    <lineage>
        <taxon>Bacteria</taxon>
        <taxon>Pseudomonadati</taxon>
        <taxon>Bacteroidota</taxon>
        <taxon>Sphingobacteriia</taxon>
        <taxon>Sphingobacteriales</taxon>
        <taxon>Sphingobacteriaceae</taxon>
        <taxon>Arcticibacter</taxon>
    </lineage>
</organism>
<evidence type="ECO:0000259" key="1">
    <source>
        <dbReference type="PROSITE" id="PS51819"/>
    </source>
</evidence>
<dbReference type="AlphaFoldDB" id="R9GNI3"/>
<proteinExistence type="predicted"/>
<gene>
    <name evidence="2" type="ORF">ADIARSV_3486</name>
</gene>
<dbReference type="Gene3D" id="3.10.180.10">
    <property type="entry name" value="2,3-Dihydroxybiphenyl 1,2-Dioxygenase, domain 1"/>
    <property type="match status" value="1"/>
</dbReference>
<dbReference type="PROSITE" id="PS51819">
    <property type="entry name" value="VOC"/>
    <property type="match status" value="1"/>
</dbReference>
<comment type="caution">
    <text evidence="2">The sequence shown here is derived from an EMBL/GenBank/DDBJ whole genome shotgun (WGS) entry which is preliminary data.</text>
</comment>
<dbReference type="SUPFAM" id="SSF54593">
    <property type="entry name" value="Glyoxalase/Bleomycin resistance protein/Dihydroxybiphenyl dioxygenase"/>
    <property type="match status" value="1"/>
</dbReference>
<keyword evidence="2" id="KW-0223">Dioxygenase</keyword>
<reference evidence="2 3" key="1">
    <citation type="journal article" date="2013" name="Genome Announc.">
        <title>Draft Genome Sequence of Arcticibacter svalbardensis Strain MN12-7T, a Member of the Family Sphingobacteriaceae Isolated from an Arctic Soil Sample.</title>
        <authorList>
            <person name="Shivaji S."/>
            <person name="Ara S."/>
            <person name="Prasad S."/>
            <person name="Manasa B.P."/>
            <person name="Begum Z."/>
            <person name="Singh A."/>
            <person name="Kumar Pinnaka A."/>
        </authorList>
    </citation>
    <scope>NUCLEOTIDE SEQUENCE [LARGE SCALE GENOMIC DNA]</scope>
    <source>
        <strain evidence="2 3">MN12-7</strain>
    </source>
</reference>
<dbReference type="EMBL" id="AQPN01000116">
    <property type="protein sequence ID" value="EOR93407.1"/>
    <property type="molecule type" value="Genomic_DNA"/>
</dbReference>